<dbReference type="InterPro" id="IPR002358">
    <property type="entry name" value="Ribosomal_uL6_CS"/>
</dbReference>
<dbReference type="GO" id="GO:0003735">
    <property type="term" value="F:structural constituent of ribosome"/>
    <property type="evidence" value="ECO:0007669"/>
    <property type="project" value="UniProtKB-UniRule"/>
</dbReference>
<dbReference type="InterPro" id="IPR020040">
    <property type="entry name" value="Ribosomal_uL6_a/b-dom"/>
</dbReference>
<evidence type="ECO:0000256" key="1">
    <source>
        <dbReference type="ARBA" id="ARBA00022980"/>
    </source>
</evidence>
<comment type="caution">
    <text evidence="7">The sequence shown here is derived from an EMBL/GenBank/DDBJ whole genome shotgun (WGS) entry which is preliminary data.</text>
</comment>
<keyword evidence="3 5" id="KW-0694">RNA-binding</keyword>
<dbReference type="PRINTS" id="PR00059">
    <property type="entry name" value="RIBOSOMALL6"/>
</dbReference>
<dbReference type="PANTHER" id="PTHR11655">
    <property type="entry name" value="60S/50S RIBOSOMAL PROTEIN L6/L9"/>
    <property type="match status" value="1"/>
</dbReference>
<dbReference type="Pfam" id="PF00347">
    <property type="entry name" value="Ribosomal_L6"/>
    <property type="match status" value="2"/>
</dbReference>
<evidence type="ECO:0000259" key="6">
    <source>
        <dbReference type="Pfam" id="PF00347"/>
    </source>
</evidence>
<keyword evidence="1 3" id="KW-0689">Ribosomal protein</keyword>
<protein>
    <recommendedName>
        <fullName evidence="3">Large ribosomal subunit protein uL6</fullName>
    </recommendedName>
</protein>
<sequence length="184" mass="19192">MSRIGKTPIDLPQGVTASLSGSLLKVVGPKGNLTLKVPESLAVTITGNVITVKISGSDPILNQVYGLTRTLIQNAVTGLTRGWEKTVELVGVGYKVSGGGSEVTLLVGFTHPVKVTAPPSVTFQIKDNTKIIISGIDKMLVGEVAARLRAIKPPEPYKGKGVRYLGEIVRKKAGKAVKAVGAPA</sequence>
<dbReference type="STRING" id="1618446.UV61_C0006G0065"/>
<evidence type="ECO:0000313" key="8">
    <source>
        <dbReference type="Proteomes" id="UP000034050"/>
    </source>
</evidence>
<dbReference type="EMBL" id="LCFD01000006">
    <property type="protein sequence ID" value="KKS86864.1"/>
    <property type="molecule type" value="Genomic_DNA"/>
</dbReference>
<name>A0A0G1CMV4_9BACT</name>
<dbReference type="NCBIfam" id="TIGR03654">
    <property type="entry name" value="L6_bact"/>
    <property type="match status" value="1"/>
</dbReference>
<dbReference type="AlphaFoldDB" id="A0A0G1CMV4"/>
<dbReference type="Proteomes" id="UP000034050">
    <property type="component" value="Unassembled WGS sequence"/>
</dbReference>
<dbReference type="SUPFAM" id="SSF56053">
    <property type="entry name" value="Ribosomal protein L6"/>
    <property type="match status" value="2"/>
</dbReference>
<accession>A0A0G1CMV4</accession>
<dbReference type="PIRSF" id="PIRSF002162">
    <property type="entry name" value="Ribosomal_L6"/>
    <property type="match status" value="1"/>
</dbReference>
<comment type="subunit">
    <text evidence="3">Part of the 50S ribosomal subunit.</text>
</comment>
<evidence type="ECO:0000313" key="7">
    <source>
        <dbReference type="EMBL" id="KKS86864.1"/>
    </source>
</evidence>
<keyword evidence="2 3" id="KW-0687">Ribonucleoprotein</keyword>
<dbReference type="InterPro" id="IPR000702">
    <property type="entry name" value="Ribosomal_uL6-like"/>
</dbReference>
<dbReference type="PROSITE" id="PS00525">
    <property type="entry name" value="RIBOSOMAL_L6_1"/>
    <property type="match status" value="1"/>
</dbReference>
<dbReference type="PATRIC" id="fig|1618446.3.peg.726"/>
<evidence type="ECO:0000256" key="2">
    <source>
        <dbReference type="ARBA" id="ARBA00023274"/>
    </source>
</evidence>
<dbReference type="InterPro" id="IPR036789">
    <property type="entry name" value="Ribosomal_uL6-like_a/b-dom_sf"/>
</dbReference>
<feature type="domain" description="Large ribosomal subunit protein uL6 alpha-beta" evidence="6">
    <location>
        <begin position="12"/>
        <end position="81"/>
    </location>
</feature>
<dbReference type="HAMAP" id="MF_01365_B">
    <property type="entry name" value="Ribosomal_uL6_B"/>
    <property type="match status" value="1"/>
</dbReference>
<comment type="similarity">
    <text evidence="3 4">Belongs to the universal ribosomal protein uL6 family.</text>
</comment>
<keyword evidence="3 5" id="KW-0699">rRNA-binding</keyword>
<proteinExistence type="inferred from homology"/>
<evidence type="ECO:0000256" key="3">
    <source>
        <dbReference type="HAMAP-Rule" id="MF_01365"/>
    </source>
</evidence>
<dbReference type="GO" id="GO:0019843">
    <property type="term" value="F:rRNA binding"/>
    <property type="evidence" value="ECO:0007669"/>
    <property type="project" value="UniProtKB-UniRule"/>
</dbReference>
<dbReference type="GO" id="GO:0022625">
    <property type="term" value="C:cytosolic large ribosomal subunit"/>
    <property type="evidence" value="ECO:0007669"/>
    <property type="project" value="UniProtKB-UniRule"/>
</dbReference>
<dbReference type="InterPro" id="IPR019906">
    <property type="entry name" value="Ribosomal_uL6_bac-type"/>
</dbReference>
<feature type="domain" description="Large ribosomal subunit protein uL6 alpha-beta" evidence="6">
    <location>
        <begin position="90"/>
        <end position="164"/>
    </location>
</feature>
<dbReference type="Gene3D" id="3.90.930.12">
    <property type="entry name" value="Ribosomal protein L6, alpha-beta domain"/>
    <property type="match status" value="2"/>
</dbReference>
<dbReference type="PANTHER" id="PTHR11655:SF14">
    <property type="entry name" value="LARGE RIBOSOMAL SUBUNIT PROTEIN UL6M"/>
    <property type="match status" value="1"/>
</dbReference>
<gene>
    <name evidence="3" type="primary">rplF</name>
    <name evidence="7" type="ORF">UV61_C0006G0065</name>
</gene>
<organism evidence="7 8">
    <name type="scientific">Candidatus Gottesmanbacteria bacterium GW2011_GWB1_43_11</name>
    <dbReference type="NCBI Taxonomy" id="1618446"/>
    <lineage>
        <taxon>Bacteria</taxon>
        <taxon>Candidatus Gottesmaniibacteriota</taxon>
    </lineage>
</organism>
<comment type="function">
    <text evidence="3 5">This protein binds to the 23S rRNA, and is important in its secondary structure. It is located near the subunit interface in the base of the L7/L12 stalk, and near the tRNA binding site of the peptidyltransferase center.</text>
</comment>
<dbReference type="GO" id="GO:0002181">
    <property type="term" value="P:cytoplasmic translation"/>
    <property type="evidence" value="ECO:0007669"/>
    <property type="project" value="TreeGrafter"/>
</dbReference>
<evidence type="ECO:0000256" key="4">
    <source>
        <dbReference type="RuleBase" id="RU003869"/>
    </source>
</evidence>
<reference evidence="7 8" key="1">
    <citation type="journal article" date="2015" name="Nature">
        <title>rRNA introns, odd ribosomes, and small enigmatic genomes across a large radiation of phyla.</title>
        <authorList>
            <person name="Brown C.T."/>
            <person name="Hug L.A."/>
            <person name="Thomas B.C."/>
            <person name="Sharon I."/>
            <person name="Castelle C.J."/>
            <person name="Singh A."/>
            <person name="Wilkins M.J."/>
            <person name="Williams K.H."/>
            <person name="Banfield J.F."/>
        </authorList>
    </citation>
    <scope>NUCLEOTIDE SEQUENCE [LARGE SCALE GENOMIC DNA]</scope>
</reference>
<evidence type="ECO:0000256" key="5">
    <source>
        <dbReference type="RuleBase" id="RU003870"/>
    </source>
</evidence>